<evidence type="ECO:0000256" key="1">
    <source>
        <dbReference type="ARBA" id="ARBA00004869"/>
    </source>
</evidence>
<dbReference type="GO" id="GO:0047100">
    <property type="term" value="F:glyceraldehyde-3-phosphate dehydrogenase (NADP+) (phosphorylating) activity"/>
    <property type="evidence" value="ECO:0007669"/>
    <property type="project" value="UniProtKB-EC"/>
</dbReference>
<evidence type="ECO:0000256" key="2">
    <source>
        <dbReference type="ARBA" id="ARBA00005215"/>
    </source>
</evidence>
<comment type="pathway">
    <text evidence="1">Carbohydrate degradation; glycolysis; pyruvate from D-glyceraldehyde 3-phosphate: step 1/5.</text>
</comment>
<evidence type="ECO:0000256" key="6">
    <source>
        <dbReference type="ARBA" id="ARBA00052787"/>
    </source>
</evidence>
<comment type="similarity">
    <text evidence="3 7">Belongs to the glyceraldehyde-3-phosphate dehydrogenase family.</text>
</comment>
<organism evidence="9">
    <name type="scientific">Kwoniella bestiolae CBS 10118</name>
    <dbReference type="NCBI Taxonomy" id="1296100"/>
    <lineage>
        <taxon>Eukaryota</taxon>
        <taxon>Fungi</taxon>
        <taxon>Dikarya</taxon>
        <taxon>Basidiomycota</taxon>
        <taxon>Agaricomycotina</taxon>
        <taxon>Tremellomycetes</taxon>
        <taxon>Tremellales</taxon>
        <taxon>Cryptococcaceae</taxon>
        <taxon>Kwoniella</taxon>
    </lineage>
</organism>
<dbReference type="Gene3D" id="3.30.360.10">
    <property type="entry name" value="Dihydrodipicolinate Reductase, domain 2"/>
    <property type="match status" value="1"/>
</dbReference>
<evidence type="ECO:0000259" key="8">
    <source>
        <dbReference type="SMART" id="SM00846"/>
    </source>
</evidence>
<evidence type="ECO:0000256" key="5">
    <source>
        <dbReference type="ARBA" id="ARBA00023152"/>
    </source>
</evidence>
<dbReference type="EMBL" id="KI894020">
    <property type="protein sequence ID" value="OCF25721.1"/>
    <property type="molecule type" value="Genomic_DNA"/>
</dbReference>
<keyword evidence="4" id="KW-0560">Oxidoreductase</keyword>
<reference evidence="9" key="1">
    <citation type="submission" date="2013-07" db="EMBL/GenBank/DDBJ databases">
        <title>The Genome Sequence of Cryptococcus bestiolae CBS10118.</title>
        <authorList>
            <consortium name="The Broad Institute Genome Sequencing Platform"/>
            <person name="Cuomo C."/>
            <person name="Litvintseva A."/>
            <person name="Chen Y."/>
            <person name="Heitman J."/>
            <person name="Sun S."/>
            <person name="Springer D."/>
            <person name="Dromer F."/>
            <person name="Young S.K."/>
            <person name="Zeng Q."/>
            <person name="Gargeya S."/>
            <person name="Fitzgerald M."/>
            <person name="Abouelleil A."/>
            <person name="Alvarado L."/>
            <person name="Berlin A.M."/>
            <person name="Chapman S.B."/>
            <person name="Dewar J."/>
            <person name="Goldberg J."/>
            <person name="Griggs A."/>
            <person name="Gujja S."/>
            <person name="Hansen M."/>
            <person name="Howarth C."/>
            <person name="Imamovic A."/>
            <person name="Larimer J."/>
            <person name="McCowan C."/>
            <person name="Murphy C."/>
            <person name="Pearson M."/>
            <person name="Priest M."/>
            <person name="Roberts A."/>
            <person name="Saif S."/>
            <person name="Shea T."/>
            <person name="Sykes S."/>
            <person name="Wortman J."/>
            <person name="Nusbaum C."/>
            <person name="Birren B."/>
        </authorList>
    </citation>
    <scope>NUCLEOTIDE SEQUENCE [LARGE SCALE GENOMIC DNA]</scope>
    <source>
        <strain evidence="9">CBS 10118</strain>
    </source>
</reference>
<evidence type="ECO:0000256" key="3">
    <source>
        <dbReference type="ARBA" id="ARBA00007406"/>
    </source>
</evidence>
<accession>A0A1B9G3Y6</accession>
<comment type="catalytic activity">
    <reaction evidence="6">
        <text>D-glyceraldehyde 3-phosphate + phosphate + NADP(+) = (2R)-3-phospho-glyceroyl phosphate + NADPH + H(+)</text>
        <dbReference type="Rhea" id="RHEA:10296"/>
        <dbReference type="ChEBI" id="CHEBI:15378"/>
        <dbReference type="ChEBI" id="CHEBI:43474"/>
        <dbReference type="ChEBI" id="CHEBI:57604"/>
        <dbReference type="ChEBI" id="CHEBI:57783"/>
        <dbReference type="ChEBI" id="CHEBI:58349"/>
        <dbReference type="ChEBI" id="CHEBI:59776"/>
        <dbReference type="EC" id="1.2.1.13"/>
    </reaction>
</comment>
<dbReference type="PRINTS" id="PR00078">
    <property type="entry name" value="G3PDHDRGNASE"/>
</dbReference>
<name>A0A1B9G3Y6_9TREE</name>
<dbReference type="CDD" id="cd05214">
    <property type="entry name" value="GAPDH_I_N"/>
    <property type="match status" value="1"/>
</dbReference>
<dbReference type="SUPFAM" id="SSF55347">
    <property type="entry name" value="Glyceraldehyde-3-phosphate dehydrogenase-like, C-terminal domain"/>
    <property type="match status" value="1"/>
</dbReference>
<dbReference type="CDD" id="cd18126">
    <property type="entry name" value="GAPDH_I_C"/>
    <property type="match status" value="1"/>
</dbReference>
<dbReference type="PROSITE" id="PS00071">
    <property type="entry name" value="GAPDH"/>
    <property type="match status" value="1"/>
</dbReference>
<feature type="domain" description="Glyceraldehyde 3-phosphate dehydrogenase NAD(P) binding" evidence="8">
    <location>
        <begin position="33"/>
        <end position="200"/>
    </location>
</feature>
<dbReference type="SUPFAM" id="SSF51735">
    <property type="entry name" value="NAD(P)-binding Rossmann-fold domains"/>
    <property type="match status" value="1"/>
</dbReference>
<evidence type="ECO:0000256" key="7">
    <source>
        <dbReference type="RuleBase" id="RU000397"/>
    </source>
</evidence>
<evidence type="ECO:0000313" key="9">
    <source>
        <dbReference type="EMBL" id="OCF25721.1"/>
    </source>
</evidence>
<dbReference type="FunFam" id="3.30.360.10:FF:000002">
    <property type="entry name" value="Glyceraldehyde-3-phosphate dehydrogenase"/>
    <property type="match status" value="1"/>
</dbReference>
<dbReference type="FunFam" id="3.40.50.720:FF:000001">
    <property type="entry name" value="Glyceraldehyde-3-phosphate dehydrogenase"/>
    <property type="match status" value="1"/>
</dbReference>
<dbReference type="VEuPathDB" id="FungiDB:I302_03394"/>
<dbReference type="GO" id="GO:0004365">
    <property type="term" value="F:glyceraldehyde-3-phosphate dehydrogenase (NAD+) (phosphorylating) activity"/>
    <property type="evidence" value="ECO:0007669"/>
    <property type="project" value="TreeGrafter"/>
</dbReference>
<proteinExistence type="inferred from homology"/>
<dbReference type="PANTHER" id="PTHR10836:SF134">
    <property type="entry name" value="GLYCERALDEHYDE-3-PHOSPHATE DEHYDROGENASE (PHOSPHORYLATING)"/>
    <property type="match status" value="1"/>
</dbReference>
<dbReference type="Gene3D" id="3.40.50.720">
    <property type="entry name" value="NAD(P)-binding Rossmann-like Domain"/>
    <property type="match status" value="1"/>
</dbReference>
<dbReference type="PANTHER" id="PTHR10836">
    <property type="entry name" value="GLYCERALDEHYDE 3-PHOSPHATE DEHYDROGENASE"/>
    <property type="match status" value="1"/>
</dbReference>
<evidence type="ECO:0000256" key="4">
    <source>
        <dbReference type="ARBA" id="ARBA00023002"/>
    </source>
</evidence>
<dbReference type="InterPro" id="IPR020829">
    <property type="entry name" value="GlycerAld_3-P_DH_cat"/>
</dbReference>
<gene>
    <name evidence="9" type="ORF">I302_03394</name>
</gene>
<dbReference type="InterPro" id="IPR020830">
    <property type="entry name" value="GlycerAld_3-P_DH_AS"/>
</dbReference>
<reference evidence="9" key="2">
    <citation type="submission" date="2014-01" db="EMBL/GenBank/DDBJ databases">
        <title>Evolution of pathogenesis and genome organization in the Tremellales.</title>
        <authorList>
            <person name="Cuomo C."/>
            <person name="Litvintseva A."/>
            <person name="Heitman J."/>
            <person name="Chen Y."/>
            <person name="Sun S."/>
            <person name="Springer D."/>
            <person name="Dromer F."/>
            <person name="Young S."/>
            <person name="Zeng Q."/>
            <person name="Chapman S."/>
            <person name="Gujja S."/>
            <person name="Saif S."/>
            <person name="Birren B."/>
        </authorList>
    </citation>
    <scope>NUCLEOTIDE SEQUENCE</scope>
    <source>
        <strain evidence="9">CBS 10118</strain>
    </source>
</reference>
<dbReference type="UniPathway" id="UPA00109">
    <property type="reaction ID" value="UER00184"/>
</dbReference>
<comment type="pathway">
    <text evidence="2">Carbohydrate biosynthesis; Calvin cycle.</text>
</comment>
<dbReference type="STRING" id="1296100.A0A1B9G3Y6"/>
<dbReference type="SMART" id="SM00846">
    <property type="entry name" value="Gp_dh_N"/>
    <property type="match status" value="1"/>
</dbReference>
<keyword evidence="5" id="KW-0324">Glycolysis</keyword>
<dbReference type="InterPro" id="IPR020828">
    <property type="entry name" value="GlycerAld_3-P_DH_NAD(P)-bd"/>
</dbReference>
<dbReference type="InterPro" id="IPR020831">
    <property type="entry name" value="GlycerAld/Erythrose_P_DH"/>
</dbReference>
<protein>
    <submittedName>
        <fullName evidence="9">Glyceraldehyde-3-phosphate dehydrogenase, type I</fullName>
    </submittedName>
</protein>
<dbReference type="AlphaFoldDB" id="A0A1B9G3Y6"/>
<dbReference type="Pfam" id="PF00044">
    <property type="entry name" value="Gp_dh_N"/>
    <property type="match status" value="1"/>
</dbReference>
<dbReference type="Pfam" id="PF02800">
    <property type="entry name" value="Gp_dh_C"/>
    <property type="match status" value="1"/>
</dbReference>
<dbReference type="GO" id="GO:0006096">
    <property type="term" value="P:glycolytic process"/>
    <property type="evidence" value="ECO:0007669"/>
    <property type="project" value="UniProtKB-UniPathway"/>
</dbReference>
<dbReference type="GO" id="GO:0005829">
    <property type="term" value="C:cytosol"/>
    <property type="evidence" value="ECO:0007669"/>
    <property type="project" value="TreeGrafter"/>
</dbReference>
<dbReference type="OrthoDB" id="1152826at2759"/>
<sequence length="452" mass="49554">MPSRREFNEHPKIQRTIHSFDMPIAITEQSTLPRVGINGFGRIGRALFRLLLEREDLLLVAVNHTAHSSEHLMTAIMHDSTHGKFKLGSELSICPSDHPDLLQPTTNNPNPSALIFRGRLIHLFSERDTTKLDWSLAGAEYIMESTGKYTTKEKAEMHIKYGKAKKVLISAPSKDTLNCVYGVNHHVYEGVEDVLSNASCTTNCLAPVALVLQRAFGVETGMMTTIHASTSSQKVLDGFSTKDIRQGRSAMGNIIPATTGAAQAVVKVLPELAGKFHGISVRVPVTNVSLVDLTVTLSTPVSSKEELIRPFREAAARRPIQSSTPHPDGPALSGVLGVSDEKLVSSDYLSSTQSSILDVDATVMLNDRTAKIVAWYDNEWGFSSRSELSVDDHEQHLVVDKALIGLNSVRSRGLYGKANGIIGCFRSCRGCHKRNRVGPVYNRCLEILPDSY</sequence>
<dbReference type="InterPro" id="IPR036291">
    <property type="entry name" value="NAD(P)-bd_dom_sf"/>
</dbReference>
<dbReference type="GO" id="GO:0051287">
    <property type="term" value="F:NAD binding"/>
    <property type="evidence" value="ECO:0007669"/>
    <property type="project" value="InterPro"/>
</dbReference>